<evidence type="ECO:0000259" key="2">
    <source>
        <dbReference type="Pfam" id="PF02140"/>
    </source>
</evidence>
<dbReference type="CDD" id="cd22823">
    <property type="entry name" value="Gal_Rha_Lectin"/>
    <property type="match status" value="1"/>
</dbReference>
<evidence type="ECO:0000313" key="3">
    <source>
        <dbReference type="EMBL" id="KAK2143659.1"/>
    </source>
</evidence>
<keyword evidence="1" id="KW-1133">Transmembrane helix</keyword>
<keyword evidence="1" id="KW-0472">Membrane</keyword>
<comment type="caution">
    <text evidence="3">The sequence shown here is derived from an EMBL/GenBank/DDBJ whole genome shotgun (WGS) entry which is preliminary data.</text>
</comment>
<organism evidence="3 4">
    <name type="scientific">Paralvinella palmiformis</name>
    <dbReference type="NCBI Taxonomy" id="53620"/>
    <lineage>
        <taxon>Eukaryota</taxon>
        <taxon>Metazoa</taxon>
        <taxon>Spiralia</taxon>
        <taxon>Lophotrochozoa</taxon>
        <taxon>Annelida</taxon>
        <taxon>Polychaeta</taxon>
        <taxon>Sedentaria</taxon>
        <taxon>Canalipalpata</taxon>
        <taxon>Terebellida</taxon>
        <taxon>Terebelliformia</taxon>
        <taxon>Alvinellidae</taxon>
        <taxon>Paralvinella</taxon>
    </lineage>
</organism>
<gene>
    <name evidence="3" type="ORF">LSH36_823g00048</name>
</gene>
<evidence type="ECO:0000256" key="1">
    <source>
        <dbReference type="SAM" id="Phobius"/>
    </source>
</evidence>
<reference evidence="3" key="1">
    <citation type="journal article" date="2023" name="Mol. Biol. Evol.">
        <title>Third-Generation Sequencing Reveals the Adaptive Role of the Epigenome in Three Deep-Sea Polychaetes.</title>
        <authorList>
            <person name="Perez M."/>
            <person name="Aroh O."/>
            <person name="Sun Y."/>
            <person name="Lan Y."/>
            <person name="Juniper S.K."/>
            <person name="Young C.R."/>
            <person name="Angers B."/>
            <person name="Qian P.Y."/>
        </authorList>
    </citation>
    <scope>NUCLEOTIDE SEQUENCE</scope>
    <source>
        <strain evidence="3">P08H-3</strain>
    </source>
</reference>
<feature type="domain" description="SUEL-type lectin" evidence="2">
    <location>
        <begin position="44"/>
        <end position="124"/>
    </location>
</feature>
<dbReference type="EMBL" id="JAODUP010000823">
    <property type="protein sequence ID" value="KAK2143659.1"/>
    <property type="molecule type" value="Genomic_DNA"/>
</dbReference>
<dbReference type="InterPro" id="IPR043159">
    <property type="entry name" value="Lectin_gal-bd_sf"/>
</dbReference>
<dbReference type="Proteomes" id="UP001208570">
    <property type="component" value="Unassembled WGS sequence"/>
</dbReference>
<accession>A0AAD9IZL7</accession>
<dbReference type="Gene3D" id="2.60.120.740">
    <property type="match status" value="1"/>
</dbReference>
<dbReference type="PANTHER" id="PTHR46780">
    <property type="entry name" value="PROTEIN EVA-1"/>
    <property type="match status" value="1"/>
</dbReference>
<evidence type="ECO:0000313" key="4">
    <source>
        <dbReference type="Proteomes" id="UP001208570"/>
    </source>
</evidence>
<sequence>MQSIDVLMRIQNHYILVLLLHTSKWIRGSCEHQDVCDNREFVVNCDDNEAILIEKATFGRMAIGKCVHTDFGYIGCENDVLNLVDRWCSGLQHCLVEVSNDELDKANTACSADLNSYLDVDYTCIPVRNRLGHISSHVTAETGCGSPRTPWVIEAQSGQTIDLWLIDFGALDREEQSLYTSCHQLYGFIIERDLGVNLTMCGGTERKRHLYKSKTNKVEVHMLSQLKDNFKYLVQYTYLTPPAHAWYKRDVDSATIGCKSNNKIWHLTCNGNTWDGVVGNCSETSTGRDRNINNLHVSFSTVIILTCVICGAVLLIIIVLVSGIVYVRKQRIKHELKLRTEYGMNSDATYYTMKRGYDVSTMKSGHIERSGDCQTLVRLVDKVSMDTNTSPDSHRGITEIKPLVLQQVNVMDGNTSDRNFM</sequence>
<name>A0AAD9IZL7_9ANNE</name>
<dbReference type="InterPro" id="IPR000922">
    <property type="entry name" value="Lectin_gal-bd_dom"/>
</dbReference>
<feature type="transmembrane region" description="Helical" evidence="1">
    <location>
        <begin position="302"/>
        <end position="327"/>
    </location>
</feature>
<dbReference type="Pfam" id="PF02140">
    <property type="entry name" value="SUEL_Lectin"/>
    <property type="match status" value="1"/>
</dbReference>
<dbReference type="AlphaFoldDB" id="A0AAD9IZL7"/>
<protein>
    <recommendedName>
        <fullName evidence="2">SUEL-type lectin domain-containing protein</fullName>
    </recommendedName>
</protein>
<keyword evidence="4" id="KW-1185">Reference proteome</keyword>
<keyword evidence="1" id="KW-0812">Transmembrane</keyword>
<dbReference type="GO" id="GO:0030246">
    <property type="term" value="F:carbohydrate binding"/>
    <property type="evidence" value="ECO:0007669"/>
    <property type="project" value="InterPro"/>
</dbReference>
<proteinExistence type="predicted"/>